<dbReference type="SUPFAM" id="SSF54909">
    <property type="entry name" value="Dimeric alpha+beta barrel"/>
    <property type="match status" value="1"/>
</dbReference>
<evidence type="ECO:0000313" key="2">
    <source>
        <dbReference type="EMBL" id="QCI64031.1"/>
    </source>
</evidence>
<feature type="domain" description="ABM" evidence="1">
    <location>
        <begin position="1"/>
        <end position="74"/>
    </location>
</feature>
<dbReference type="InterPro" id="IPR007138">
    <property type="entry name" value="ABM_dom"/>
</dbReference>
<dbReference type="Gene3D" id="3.30.70.100">
    <property type="match status" value="1"/>
</dbReference>
<organism evidence="2 3">
    <name type="scientific">Phreatobacter stygius</name>
    <dbReference type="NCBI Taxonomy" id="1940610"/>
    <lineage>
        <taxon>Bacteria</taxon>
        <taxon>Pseudomonadati</taxon>
        <taxon>Pseudomonadota</taxon>
        <taxon>Alphaproteobacteria</taxon>
        <taxon>Hyphomicrobiales</taxon>
        <taxon>Phreatobacteraceae</taxon>
        <taxon>Phreatobacter</taxon>
    </lineage>
</organism>
<protein>
    <submittedName>
        <fullName evidence="2">Antibiotic biosynthesis monooxygenase</fullName>
    </submittedName>
</protein>
<name>A0A4D7AVZ4_9HYPH</name>
<accession>A0A4D7AVZ4</accession>
<dbReference type="PANTHER" id="PTHR37811">
    <property type="entry name" value="BLL5343 PROTEIN"/>
    <property type="match status" value="1"/>
</dbReference>
<keyword evidence="2" id="KW-0503">Monooxygenase</keyword>
<dbReference type="EMBL" id="CP039690">
    <property type="protein sequence ID" value="QCI64031.1"/>
    <property type="molecule type" value="Genomic_DNA"/>
</dbReference>
<dbReference type="KEGG" id="pstg:E8M01_07090"/>
<evidence type="ECO:0000313" key="3">
    <source>
        <dbReference type="Proteomes" id="UP000298781"/>
    </source>
</evidence>
<dbReference type="Proteomes" id="UP000298781">
    <property type="component" value="Chromosome"/>
</dbReference>
<dbReference type="RefSeq" id="WP_136959487.1">
    <property type="nucleotide sequence ID" value="NZ_CP039690.1"/>
</dbReference>
<gene>
    <name evidence="2" type="ORF">E8M01_07090</name>
</gene>
<dbReference type="OrthoDB" id="9797060at2"/>
<sequence>MIVTVFRSRLGSGAQDEYGPLARQMSALAETIPGYVSHKSFTAEDGERVTIVEFESEQALQEWRIHPEHAKAKRRGIESLFSDYKFQICQVIRERSWASKPRQA</sequence>
<keyword evidence="3" id="KW-1185">Reference proteome</keyword>
<proteinExistence type="predicted"/>
<dbReference type="AlphaFoldDB" id="A0A4D7AVZ4"/>
<evidence type="ECO:0000259" key="1">
    <source>
        <dbReference type="Pfam" id="PF03992"/>
    </source>
</evidence>
<reference evidence="2 3" key="1">
    <citation type="submission" date="2019-04" db="EMBL/GenBank/DDBJ databases">
        <title>Phreatobacter aquaticus sp. nov.</title>
        <authorList>
            <person name="Choi A."/>
        </authorList>
    </citation>
    <scope>NUCLEOTIDE SEQUENCE [LARGE SCALE GENOMIC DNA]</scope>
    <source>
        <strain evidence="2 3">KCTC 52518</strain>
    </source>
</reference>
<dbReference type="InterPro" id="IPR011008">
    <property type="entry name" value="Dimeric_a/b-barrel"/>
</dbReference>
<dbReference type="PANTHER" id="PTHR37811:SF2">
    <property type="entry name" value="ABM DOMAIN-CONTAINING PROTEIN"/>
    <property type="match status" value="1"/>
</dbReference>
<keyword evidence="2" id="KW-0560">Oxidoreductase</keyword>
<dbReference type="GO" id="GO:0004497">
    <property type="term" value="F:monooxygenase activity"/>
    <property type="evidence" value="ECO:0007669"/>
    <property type="project" value="UniProtKB-KW"/>
</dbReference>
<dbReference type="Pfam" id="PF03992">
    <property type="entry name" value="ABM"/>
    <property type="match status" value="1"/>
</dbReference>
<dbReference type="InterPro" id="IPR052936">
    <property type="entry name" value="Jasmonate_Hydroxylase-like"/>
</dbReference>